<dbReference type="GO" id="GO:0000976">
    <property type="term" value="F:transcription cis-regulatory region binding"/>
    <property type="evidence" value="ECO:0007669"/>
    <property type="project" value="InterPro"/>
</dbReference>
<dbReference type="GO" id="GO:0090575">
    <property type="term" value="C:RNA polymerase II transcription regulator complex"/>
    <property type="evidence" value="ECO:0007669"/>
    <property type="project" value="TreeGrafter"/>
</dbReference>
<dbReference type="PANTHER" id="PTHR40621">
    <property type="entry name" value="TRANSCRIPTION FACTOR KAPC-RELATED"/>
    <property type="match status" value="1"/>
</dbReference>
<protein>
    <recommendedName>
        <fullName evidence="4">BZIP domain-containing protein</fullName>
    </recommendedName>
</protein>
<feature type="compositionally biased region" description="Low complexity" evidence="3">
    <location>
        <begin position="82"/>
        <end position="92"/>
    </location>
</feature>
<dbReference type="InterPro" id="IPR004827">
    <property type="entry name" value="bZIP"/>
</dbReference>
<gene>
    <name evidence="5" type="ORF">LTR25_006428</name>
</gene>
<evidence type="ECO:0000256" key="1">
    <source>
        <dbReference type="ARBA" id="ARBA00004123"/>
    </source>
</evidence>
<accession>A0AAV9Q6K1</accession>
<keyword evidence="6" id="KW-1185">Reference proteome</keyword>
<dbReference type="Pfam" id="PF00170">
    <property type="entry name" value="bZIP_1"/>
    <property type="match status" value="1"/>
</dbReference>
<dbReference type="GO" id="GO:0001228">
    <property type="term" value="F:DNA-binding transcription activator activity, RNA polymerase II-specific"/>
    <property type="evidence" value="ECO:0007669"/>
    <property type="project" value="TreeGrafter"/>
</dbReference>
<dbReference type="PROSITE" id="PS00036">
    <property type="entry name" value="BZIP_BASIC"/>
    <property type="match status" value="1"/>
</dbReference>
<proteinExistence type="predicted"/>
<dbReference type="PANTHER" id="PTHR40621:SF6">
    <property type="entry name" value="AP-1-LIKE TRANSCRIPTION FACTOR YAP1-RELATED"/>
    <property type="match status" value="1"/>
</dbReference>
<dbReference type="EMBL" id="JAXLQG010000011">
    <property type="protein sequence ID" value="KAK5534396.1"/>
    <property type="molecule type" value="Genomic_DNA"/>
</dbReference>
<dbReference type="CDD" id="cd14688">
    <property type="entry name" value="bZIP_YAP"/>
    <property type="match status" value="1"/>
</dbReference>
<evidence type="ECO:0000256" key="3">
    <source>
        <dbReference type="SAM" id="MobiDB-lite"/>
    </source>
</evidence>
<feature type="region of interest" description="Disordered" evidence="3">
    <location>
        <begin position="80"/>
        <end position="119"/>
    </location>
</feature>
<evidence type="ECO:0000259" key="4">
    <source>
        <dbReference type="PROSITE" id="PS50217"/>
    </source>
</evidence>
<dbReference type="SMART" id="SM00338">
    <property type="entry name" value="BRLZ"/>
    <property type="match status" value="1"/>
</dbReference>
<dbReference type="AlphaFoldDB" id="A0AAV9Q6K1"/>
<dbReference type="Proteomes" id="UP001345827">
    <property type="component" value="Unassembled WGS sequence"/>
</dbReference>
<dbReference type="PROSITE" id="PS50217">
    <property type="entry name" value="BZIP"/>
    <property type="match status" value="1"/>
</dbReference>
<dbReference type="InterPro" id="IPR046347">
    <property type="entry name" value="bZIP_sf"/>
</dbReference>
<comment type="caution">
    <text evidence="5">The sequence shown here is derived from an EMBL/GenBank/DDBJ whole genome shotgun (WGS) entry which is preliminary data.</text>
</comment>
<reference evidence="5 6" key="1">
    <citation type="submission" date="2023-06" db="EMBL/GenBank/DDBJ databases">
        <title>Black Yeasts Isolated from many extreme environments.</title>
        <authorList>
            <person name="Coleine C."/>
            <person name="Stajich J.E."/>
            <person name="Selbmann L."/>
        </authorList>
    </citation>
    <scope>NUCLEOTIDE SEQUENCE [LARGE SCALE GENOMIC DNA]</scope>
    <source>
        <strain evidence="5 6">CCFEE 5887</strain>
    </source>
</reference>
<organism evidence="5 6">
    <name type="scientific">Vermiconidia calcicola</name>
    <dbReference type="NCBI Taxonomy" id="1690605"/>
    <lineage>
        <taxon>Eukaryota</taxon>
        <taxon>Fungi</taxon>
        <taxon>Dikarya</taxon>
        <taxon>Ascomycota</taxon>
        <taxon>Pezizomycotina</taxon>
        <taxon>Dothideomycetes</taxon>
        <taxon>Dothideomycetidae</taxon>
        <taxon>Mycosphaerellales</taxon>
        <taxon>Extremaceae</taxon>
        <taxon>Vermiconidia</taxon>
    </lineage>
</organism>
<evidence type="ECO:0000313" key="6">
    <source>
        <dbReference type="Proteomes" id="UP001345827"/>
    </source>
</evidence>
<evidence type="ECO:0000256" key="2">
    <source>
        <dbReference type="ARBA" id="ARBA00023242"/>
    </source>
</evidence>
<dbReference type="SUPFAM" id="SSF57959">
    <property type="entry name" value="Leucine zipper domain"/>
    <property type="match status" value="1"/>
</dbReference>
<keyword evidence="2" id="KW-0539">Nucleus</keyword>
<dbReference type="InterPro" id="IPR050936">
    <property type="entry name" value="AP-1-like"/>
</dbReference>
<dbReference type="Gene3D" id="1.20.5.170">
    <property type="match status" value="1"/>
</dbReference>
<name>A0AAV9Q6K1_9PEZI</name>
<feature type="compositionally biased region" description="Basic and acidic residues" evidence="3">
    <location>
        <begin position="93"/>
        <end position="102"/>
    </location>
</feature>
<feature type="domain" description="BZIP" evidence="4">
    <location>
        <begin position="99"/>
        <end position="162"/>
    </location>
</feature>
<evidence type="ECO:0000313" key="5">
    <source>
        <dbReference type="EMBL" id="KAK5534396.1"/>
    </source>
</evidence>
<comment type="subcellular location">
    <subcellularLocation>
        <location evidence="1">Nucleus</location>
    </subcellularLocation>
</comment>
<sequence length="245" mass="27359">MSAMLDASSSYDSLDSALFPCDMSYQNDYVGFELSLTPFNSHIDGLIDYPDVEHGKLMSHQTKDTIVRTNDFDCAEMLERTSSGIPSSSSSISEDRSGESAKLRRRAQNRASQRAFRERKEKHIKGLTRQFEALSAAHNTLRKSYAQQRNVLVRLQAHIAELDAEIRAMHASREATNMTVGGQAFGWNTFGTFDAFTFTTSTPICSSSQAIPQDTERQLGSMYTNDPFMSLAEDWPGSEDLLSLQ</sequence>